<gene>
    <name evidence="2" type="ORF">D8B20_13915</name>
</gene>
<dbReference type="InterPro" id="IPR000182">
    <property type="entry name" value="GNAT_dom"/>
</dbReference>
<name>A0A518XFC7_9GAMM</name>
<dbReference type="GO" id="GO:0016747">
    <property type="term" value="F:acyltransferase activity, transferring groups other than amino-acyl groups"/>
    <property type="evidence" value="ECO:0007669"/>
    <property type="project" value="InterPro"/>
</dbReference>
<dbReference type="SUPFAM" id="SSF55729">
    <property type="entry name" value="Acyl-CoA N-acyltransferases (Nat)"/>
    <property type="match status" value="1"/>
</dbReference>
<dbReference type="CDD" id="cd04301">
    <property type="entry name" value="NAT_SF"/>
    <property type="match status" value="1"/>
</dbReference>
<keyword evidence="3" id="KW-1185">Reference proteome</keyword>
<evidence type="ECO:0000259" key="1">
    <source>
        <dbReference type="PROSITE" id="PS51186"/>
    </source>
</evidence>
<dbReference type="EMBL" id="CP032702">
    <property type="protein sequence ID" value="QDY42904.1"/>
    <property type="molecule type" value="Genomic_DNA"/>
</dbReference>
<dbReference type="KEGG" id="pdis:D8B20_13915"/>
<evidence type="ECO:0000313" key="3">
    <source>
        <dbReference type="Proteomes" id="UP000319411"/>
    </source>
</evidence>
<organism evidence="2 3">
    <name type="scientific">Candidatus Pantoea soli</name>
    <dbReference type="NCBI Taxonomy" id="3098669"/>
    <lineage>
        <taxon>Bacteria</taxon>
        <taxon>Pseudomonadati</taxon>
        <taxon>Pseudomonadota</taxon>
        <taxon>Gammaproteobacteria</taxon>
        <taxon>Enterobacterales</taxon>
        <taxon>Erwiniaceae</taxon>
        <taxon>Pantoea</taxon>
    </lineage>
</organism>
<dbReference type="InterPro" id="IPR016181">
    <property type="entry name" value="Acyl_CoA_acyltransferase"/>
</dbReference>
<feature type="domain" description="N-acetyltransferase" evidence="1">
    <location>
        <begin position="2"/>
        <end position="151"/>
    </location>
</feature>
<dbReference type="OrthoDB" id="9789053at2"/>
<dbReference type="Gene3D" id="3.40.630.30">
    <property type="match status" value="1"/>
</dbReference>
<evidence type="ECO:0000313" key="2">
    <source>
        <dbReference type="EMBL" id="QDY42904.1"/>
    </source>
</evidence>
<protein>
    <submittedName>
        <fullName evidence="2">GNAT family N-acetyltransferase</fullName>
    </submittedName>
</protein>
<accession>A0A518XFC7</accession>
<proteinExistence type="predicted"/>
<dbReference type="Proteomes" id="UP000319411">
    <property type="component" value="Chromosome"/>
</dbReference>
<dbReference type="AlphaFoldDB" id="A0A518XFC7"/>
<reference evidence="2 3" key="1">
    <citation type="submission" date="2018-10" db="EMBL/GenBank/DDBJ databases">
        <title>Genome Sequencing of Pantoea dispersa DSM 32899.</title>
        <authorList>
            <person name="Nawrath M."/>
            <person name="Ottenheim C."/>
            <person name="Wilm A."/>
            <person name="Zimmermann W."/>
            <person name="Wu J.C."/>
        </authorList>
    </citation>
    <scope>NUCLEOTIDE SEQUENCE [LARGE SCALE GENOMIC DNA]</scope>
    <source>
        <strain evidence="2 3">DSM 32899</strain>
    </source>
</reference>
<dbReference type="Pfam" id="PF00583">
    <property type="entry name" value="Acetyltransf_1"/>
    <property type="match status" value="1"/>
</dbReference>
<dbReference type="PROSITE" id="PS51186">
    <property type="entry name" value="GNAT"/>
    <property type="match status" value="1"/>
</dbReference>
<sequence>MMRIVPLSAVPHHASQLTDWLWQAFGAGTAREFYDSIIRSSLHGADFPVTFVALDADDTPLGTVGFWRCDLISRQDLSPWVAALYITEAARGSGLSAALQQHVLAYARERGHEQVWLWSTFGGYYERFGWEYQCEALEFPDLRVRVYAQRV</sequence>